<keyword evidence="3" id="KW-1185">Reference proteome</keyword>
<dbReference type="AlphaFoldDB" id="A0AAD8QA00"/>
<dbReference type="RefSeq" id="XP_060419433.1">
    <property type="nucleotide sequence ID" value="XM_060551885.1"/>
</dbReference>
<gene>
    <name evidence="2" type="ORF">LY79DRAFT_255682</name>
</gene>
<organism evidence="2 3">
    <name type="scientific">Colletotrichum navitas</name>
    <dbReference type="NCBI Taxonomy" id="681940"/>
    <lineage>
        <taxon>Eukaryota</taxon>
        <taxon>Fungi</taxon>
        <taxon>Dikarya</taxon>
        <taxon>Ascomycota</taxon>
        <taxon>Pezizomycotina</taxon>
        <taxon>Sordariomycetes</taxon>
        <taxon>Hypocreomycetidae</taxon>
        <taxon>Glomerellales</taxon>
        <taxon>Glomerellaceae</taxon>
        <taxon>Colletotrichum</taxon>
        <taxon>Colletotrichum graminicola species complex</taxon>
    </lineage>
</organism>
<evidence type="ECO:0000256" key="1">
    <source>
        <dbReference type="SAM" id="MobiDB-lite"/>
    </source>
</evidence>
<feature type="region of interest" description="Disordered" evidence="1">
    <location>
        <begin position="123"/>
        <end position="162"/>
    </location>
</feature>
<protein>
    <submittedName>
        <fullName evidence="2">Uncharacterized protein</fullName>
    </submittedName>
</protein>
<evidence type="ECO:0000313" key="3">
    <source>
        <dbReference type="Proteomes" id="UP001230504"/>
    </source>
</evidence>
<evidence type="ECO:0000313" key="2">
    <source>
        <dbReference type="EMBL" id="KAK1598756.1"/>
    </source>
</evidence>
<proteinExistence type="predicted"/>
<name>A0AAD8QA00_9PEZI</name>
<comment type="caution">
    <text evidence="2">The sequence shown here is derived from an EMBL/GenBank/DDBJ whole genome shotgun (WGS) entry which is preliminary data.</text>
</comment>
<dbReference type="Proteomes" id="UP001230504">
    <property type="component" value="Unassembled WGS sequence"/>
</dbReference>
<reference evidence="2" key="1">
    <citation type="submission" date="2021-06" db="EMBL/GenBank/DDBJ databases">
        <title>Comparative genomics, transcriptomics and evolutionary studies reveal genomic signatures of adaptation to plant cell wall in hemibiotrophic fungi.</title>
        <authorList>
            <consortium name="DOE Joint Genome Institute"/>
            <person name="Baroncelli R."/>
            <person name="Diaz J.F."/>
            <person name="Benocci T."/>
            <person name="Peng M."/>
            <person name="Battaglia E."/>
            <person name="Haridas S."/>
            <person name="Andreopoulos W."/>
            <person name="Labutti K."/>
            <person name="Pangilinan J."/>
            <person name="Floch G.L."/>
            <person name="Makela M.R."/>
            <person name="Henrissat B."/>
            <person name="Grigoriev I.V."/>
            <person name="Crouch J.A."/>
            <person name="De Vries R.P."/>
            <person name="Sukno S.A."/>
            <person name="Thon M.R."/>
        </authorList>
    </citation>
    <scope>NUCLEOTIDE SEQUENCE</scope>
    <source>
        <strain evidence="2">CBS 125086</strain>
    </source>
</reference>
<dbReference type="EMBL" id="JAHLJV010000004">
    <property type="protein sequence ID" value="KAK1598756.1"/>
    <property type="molecule type" value="Genomic_DNA"/>
</dbReference>
<dbReference type="GeneID" id="85436125"/>
<accession>A0AAD8QA00</accession>
<sequence length="262" mass="29220">MMSPSILSLPPGRRVRTSVALGPYVGGMFCSLELEIQQTVPGTERCVAEDHLSTRKEVTISSLPAHGEQQVARTGHLSIFRASMRILRDLAGSLFCLCKFPEIPCGGTVQGLAQKVRRFLQRRRGRTHNNAAPPAEILSRPTPHTHHGHSITSSRGEKDRQAPMNHGYAARLVPRPSGRTRTSITFLLRPYFPLSFPSLGYRRVVRSDGRPRQRSVSWKVAMLCEDNVAGICSPEFYPSPHGEMSNSRVYCKFLLDLLAYRA</sequence>